<dbReference type="SUPFAM" id="SSF81383">
    <property type="entry name" value="F-box domain"/>
    <property type="match status" value="1"/>
</dbReference>
<name>A0AAV9U630_9PEZI</name>
<comment type="caution">
    <text evidence="2">The sequence shown here is derived from an EMBL/GenBank/DDBJ whole genome shotgun (WGS) entry which is preliminary data.</text>
</comment>
<accession>A0AAV9U630</accession>
<dbReference type="AlphaFoldDB" id="A0AAV9U630"/>
<dbReference type="Pfam" id="PF12937">
    <property type="entry name" value="F-box-like"/>
    <property type="match status" value="1"/>
</dbReference>
<reference evidence="2 3" key="1">
    <citation type="submission" date="2019-10" db="EMBL/GenBank/DDBJ databases">
        <authorList>
            <person name="Palmer J.M."/>
        </authorList>
    </citation>
    <scope>NUCLEOTIDE SEQUENCE [LARGE SCALE GENOMIC DNA]</scope>
    <source>
        <strain evidence="2 3">TWF696</strain>
    </source>
</reference>
<proteinExistence type="predicted"/>
<gene>
    <name evidence="2" type="ORF">TWF696_002584</name>
</gene>
<evidence type="ECO:0000313" key="2">
    <source>
        <dbReference type="EMBL" id="KAK6334082.1"/>
    </source>
</evidence>
<feature type="domain" description="F-box" evidence="1">
    <location>
        <begin position="35"/>
        <end position="64"/>
    </location>
</feature>
<protein>
    <recommendedName>
        <fullName evidence="1">F-box domain-containing protein</fullName>
    </recommendedName>
</protein>
<dbReference type="InterPro" id="IPR036047">
    <property type="entry name" value="F-box-like_dom_sf"/>
</dbReference>
<dbReference type="Gene3D" id="1.20.1280.50">
    <property type="match status" value="1"/>
</dbReference>
<sequence>MTTTFNASLEAWNNVLEMHNAGPNASSPPIFFVREILDRILSHLPARDIMHACRPVCREWNQLIKLTYGQPVDNVDVDAIAPVDPVPLPVEDIDAIAPVDPVPDPLPPPARPLYRPREQVRVVTPAALDVLSVFWHAVAEAKVGVHREAKVKKNADWGILPSRRSRLREALKEPLRALKRHIDPPREEKEYRKMRVEIHKLYELFAPVVLAIPFSDTDTTDDERPMEIVVKGATDWAYICRHDFEDTGRKILRELRPAESLGIPKPWADTMHLMVAAAYGYSPSGTMDHGTGDGMFEGVRNWLVLQTGAYERNWQVFGAEEMEPSCSLMFSGEGLGPWRRLTLGYGEKFEISLDHREYMRVPVVRKLQ</sequence>
<evidence type="ECO:0000259" key="1">
    <source>
        <dbReference type="Pfam" id="PF12937"/>
    </source>
</evidence>
<evidence type="ECO:0000313" key="3">
    <source>
        <dbReference type="Proteomes" id="UP001375240"/>
    </source>
</evidence>
<keyword evidence="3" id="KW-1185">Reference proteome</keyword>
<dbReference type="EMBL" id="JAVHNQ010000013">
    <property type="protein sequence ID" value="KAK6334082.1"/>
    <property type="molecule type" value="Genomic_DNA"/>
</dbReference>
<dbReference type="Proteomes" id="UP001375240">
    <property type="component" value="Unassembled WGS sequence"/>
</dbReference>
<dbReference type="InterPro" id="IPR001810">
    <property type="entry name" value="F-box_dom"/>
</dbReference>
<organism evidence="2 3">
    <name type="scientific">Orbilia brochopaga</name>
    <dbReference type="NCBI Taxonomy" id="3140254"/>
    <lineage>
        <taxon>Eukaryota</taxon>
        <taxon>Fungi</taxon>
        <taxon>Dikarya</taxon>
        <taxon>Ascomycota</taxon>
        <taxon>Pezizomycotina</taxon>
        <taxon>Orbiliomycetes</taxon>
        <taxon>Orbiliales</taxon>
        <taxon>Orbiliaceae</taxon>
        <taxon>Orbilia</taxon>
    </lineage>
</organism>